<proteinExistence type="predicted"/>
<dbReference type="Proteomes" id="UP000198931">
    <property type="component" value="Unassembled WGS sequence"/>
</dbReference>
<dbReference type="InterPro" id="IPR014048">
    <property type="entry name" value="MethylDNA_cys_MeTrfase_DNA-bd"/>
</dbReference>
<dbReference type="GO" id="GO:0032259">
    <property type="term" value="P:methylation"/>
    <property type="evidence" value="ECO:0007669"/>
    <property type="project" value="UniProtKB-KW"/>
</dbReference>
<dbReference type="PANTHER" id="PTHR42942">
    <property type="entry name" value="6-O-METHYLGUANINE DNA METHYLTRANSFERASE"/>
    <property type="match status" value="1"/>
</dbReference>
<keyword evidence="4" id="KW-1185">Reference proteome</keyword>
<sequence>MDLLKYFINLSMNELFKKQVFEIINIIPKGRVTSYGAIAKAVGFPNHSRHVGNALRNYKEDFPAHRVCNSSGFITASCLEKFTKKLNKEGIQVEGNRIKNFKKIFWNLLEEI</sequence>
<evidence type="ECO:0000256" key="1">
    <source>
        <dbReference type="ARBA" id="ARBA00022763"/>
    </source>
</evidence>
<dbReference type="InterPro" id="IPR036388">
    <property type="entry name" value="WH-like_DNA-bd_sf"/>
</dbReference>
<gene>
    <name evidence="3" type="ORF">SAMN05443292_2939</name>
</gene>
<evidence type="ECO:0000313" key="3">
    <source>
        <dbReference type="EMBL" id="SFI55394.1"/>
    </source>
</evidence>
<keyword evidence="3" id="KW-0808">Transferase</keyword>
<keyword evidence="1" id="KW-0227">DNA damage</keyword>
<dbReference type="GO" id="GO:0006281">
    <property type="term" value="P:DNA repair"/>
    <property type="evidence" value="ECO:0007669"/>
    <property type="project" value="InterPro"/>
</dbReference>
<protein>
    <submittedName>
        <fullName evidence="3">Methylated-DNA-protein-cysteine methyltransferase related protein</fullName>
    </submittedName>
</protein>
<dbReference type="InterPro" id="IPR036217">
    <property type="entry name" value="MethylDNA_cys_MeTrfase_DNAb"/>
</dbReference>
<feature type="domain" description="Methylated-DNA-[protein]-cysteine S-methyltransferase DNA binding" evidence="2">
    <location>
        <begin position="16"/>
        <end position="90"/>
    </location>
</feature>
<dbReference type="STRING" id="1125876.SAMN05443292_2939"/>
<dbReference type="InterPro" id="IPR052520">
    <property type="entry name" value="ATL_DNA_repair"/>
</dbReference>
<dbReference type="GO" id="GO:0008168">
    <property type="term" value="F:methyltransferase activity"/>
    <property type="evidence" value="ECO:0007669"/>
    <property type="project" value="UniProtKB-KW"/>
</dbReference>
<dbReference type="PANTHER" id="PTHR42942:SF1">
    <property type="entry name" value="ALKYLTRANSFERASE-LIKE PROTEIN 1"/>
    <property type="match status" value="1"/>
</dbReference>
<evidence type="ECO:0000259" key="2">
    <source>
        <dbReference type="Pfam" id="PF01035"/>
    </source>
</evidence>
<organism evidence="3 4">
    <name type="scientific">Halpernia frigidisoli</name>
    <dbReference type="NCBI Taxonomy" id="1125876"/>
    <lineage>
        <taxon>Bacteria</taxon>
        <taxon>Pseudomonadati</taxon>
        <taxon>Bacteroidota</taxon>
        <taxon>Flavobacteriia</taxon>
        <taxon>Flavobacteriales</taxon>
        <taxon>Weeksellaceae</taxon>
        <taxon>Chryseobacterium group</taxon>
        <taxon>Halpernia</taxon>
    </lineage>
</organism>
<keyword evidence="3" id="KW-0489">Methyltransferase</keyword>
<dbReference type="SUPFAM" id="SSF46767">
    <property type="entry name" value="Methylated DNA-protein cysteine methyltransferase, C-terminal domain"/>
    <property type="match status" value="1"/>
</dbReference>
<dbReference type="Gene3D" id="1.10.10.10">
    <property type="entry name" value="Winged helix-like DNA-binding domain superfamily/Winged helix DNA-binding domain"/>
    <property type="match status" value="1"/>
</dbReference>
<accession>A0A1I3J500</accession>
<dbReference type="CDD" id="cd06445">
    <property type="entry name" value="ATase"/>
    <property type="match status" value="1"/>
</dbReference>
<evidence type="ECO:0000313" key="4">
    <source>
        <dbReference type="Proteomes" id="UP000198931"/>
    </source>
</evidence>
<name>A0A1I3J500_9FLAO</name>
<dbReference type="AlphaFoldDB" id="A0A1I3J500"/>
<dbReference type="EMBL" id="FOQT01000005">
    <property type="protein sequence ID" value="SFI55394.1"/>
    <property type="molecule type" value="Genomic_DNA"/>
</dbReference>
<dbReference type="Pfam" id="PF01035">
    <property type="entry name" value="DNA_binding_1"/>
    <property type="match status" value="1"/>
</dbReference>
<reference evidence="3 4" key="1">
    <citation type="submission" date="2016-10" db="EMBL/GenBank/DDBJ databases">
        <authorList>
            <person name="de Groot N.N."/>
        </authorList>
    </citation>
    <scope>NUCLEOTIDE SEQUENCE [LARGE SCALE GENOMIC DNA]</scope>
    <source>
        <strain evidence="3 4">DSM 26000</strain>
    </source>
</reference>